<organism evidence="2 3">
    <name type="scientific">Coleophoma cylindrospora</name>
    <dbReference type="NCBI Taxonomy" id="1849047"/>
    <lineage>
        <taxon>Eukaryota</taxon>
        <taxon>Fungi</taxon>
        <taxon>Dikarya</taxon>
        <taxon>Ascomycota</taxon>
        <taxon>Pezizomycotina</taxon>
        <taxon>Leotiomycetes</taxon>
        <taxon>Helotiales</taxon>
        <taxon>Dermateaceae</taxon>
        <taxon>Coleophoma</taxon>
    </lineage>
</organism>
<accession>A0A3D8QTF4</accession>
<feature type="region of interest" description="Disordered" evidence="1">
    <location>
        <begin position="1"/>
        <end position="87"/>
    </location>
</feature>
<evidence type="ECO:0000256" key="1">
    <source>
        <dbReference type="SAM" id="MobiDB-lite"/>
    </source>
</evidence>
<dbReference type="OrthoDB" id="10482656at2759"/>
<feature type="compositionally biased region" description="Low complexity" evidence="1">
    <location>
        <begin position="20"/>
        <end position="34"/>
    </location>
</feature>
<dbReference type="Proteomes" id="UP000256645">
    <property type="component" value="Unassembled WGS sequence"/>
</dbReference>
<dbReference type="EMBL" id="PDLM01000012">
    <property type="protein sequence ID" value="RDW64968.1"/>
    <property type="molecule type" value="Genomic_DNA"/>
</dbReference>
<protein>
    <submittedName>
        <fullName evidence="2">Uncharacterized protein</fullName>
    </submittedName>
</protein>
<evidence type="ECO:0000313" key="3">
    <source>
        <dbReference type="Proteomes" id="UP000256645"/>
    </source>
</evidence>
<feature type="compositionally biased region" description="Polar residues" evidence="1">
    <location>
        <begin position="71"/>
        <end position="80"/>
    </location>
</feature>
<sequence>MPFGSNTICFQTPTRKRVRSISTSTTPSTHPSRSPIKKPRSTKSTSSTQPHLGEPRTTTTSHATRSHSQRKLNQVLSTILSEEEDANTDAASQMDICDGFDSLCLNEASPPRNPAPLDAPEILSLEAGDEWDRWSKVPFTGAEAQPAAFLQRGDGGVLSSGLSSPQLYENGRVFHSSPSCGPAGRRVFSTDSVWNLGAPAAAASEKDYVDWEASLGCAAGDFPG</sequence>
<reference evidence="2 3" key="1">
    <citation type="journal article" date="2018" name="IMA Fungus">
        <title>IMA Genome-F 9: Draft genome sequence of Annulohypoxylon stygium, Aspergillus mulundensis, Berkeleyomyces basicola (syn. Thielaviopsis basicola), Ceratocystis smalleyi, two Cercospora beticola strains, Coleophoma cylindrospora, Fusarium fracticaudum, Phialophora cf. hyalina, and Morchella septimelata.</title>
        <authorList>
            <person name="Wingfield B.D."/>
            <person name="Bills G.F."/>
            <person name="Dong Y."/>
            <person name="Huang W."/>
            <person name="Nel W.J."/>
            <person name="Swalarsk-Parry B.S."/>
            <person name="Vaghefi N."/>
            <person name="Wilken P.M."/>
            <person name="An Z."/>
            <person name="de Beer Z.W."/>
            <person name="De Vos L."/>
            <person name="Chen L."/>
            <person name="Duong T.A."/>
            <person name="Gao Y."/>
            <person name="Hammerbacher A."/>
            <person name="Kikkert J.R."/>
            <person name="Li Y."/>
            <person name="Li H."/>
            <person name="Li K."/>
            <person name="Li Q."/>
            <person name="Liu X."/>
            <person name="Ma X."/>
            <person name="Naidoo K."/>
            <person name="Pethybridge S.J."/>
            <person name="Sun J."/>
            <person name="Steenkamp E.T."/>
            <person name="van der Nest M.A."/>
            <person name="van Wyk S."/>
            <person name="Wingfield M.J."/>
            <person name="Xiong C."/>
            <person name="Yue Q."/>
            <person name="Zhang X."/>
        </authorList>
    </citation>
    <scope>NUCLEOTIDE SEQUENCE [LARGE SCALE GENOMIC DNA]</scope>
    <source>
        <strain evidence="2 3">BP6252</strain>
    </source>
</reference>
<evidence type="ECO:0000313" key="2">
    <source>
        <dbReference type="EMBL" id="RDW64968.1"/>
    </source>
</evidence>
<keyword evidence="3" id="KW-1185">Reference proteome</keyword>
<name>A0A3D8QTF4_9HELO</name>
<feature type="compositionally biased region" description="Polar residues" evidence="1">
    <location>
        <begin position="1"/>
        <end position="13"/>
    </location>
</feature>
<proteinExistence type="predicted"/>
<gene>
    <name evidence="2" type="ORF">BP6252_10619</name>
</gene>
<comment type="caution">
    <text evidence="2">The sequence shown here is derived from an EMBL/GenBank/DDBJ whole genome shotgun (WGS) entry which is preliminary data.</text>
</comment>
<dbReference type="AlphaFoldDB" id="A0A3D8QTF4"/>